<comment type="caution">
    <text evidence="2">The sequence shown here is derived from an EMBL/GenBank/DDBJ whole genome shotgun (WGS) entry which is preliminary data.</text>
</comment>
<dbReference type="EMBL" id="BAABCE010000027">
    <property type="protein sequence ID" value="GAA3590753.1"/>
    <property type="molecule type" value="Genomic_DNA"/>
</dbReference>
<gene>
    <name evidence="2" type="ORF">GCM10022295_85490</name>
</gene>
<dbReference type="Proteomes" id="UP001500707">
    <property type="component" value="Unassembled WGS sequence"/>
</dbReference>
<feature type="compositionally biased region" description="Basic and acidic residues" evidence="1">
    <location>
        <begin position="1"/>
        <end position="10"/>
    </location>
</feature>
<protein>
    <submittedName>
        <fullName evidence="2">Uncharacterized protein</fullName>
    </submittedName>
</protein>
<name>A0ABP6YVI7_9ACTN</name>
<feature type="region of interest" description="Disordered" evidence="1">
    <location>
        <begin position="1"/>
        <end position="32"/>
    </location>
</feature>
<proteinExistence type="predicted"/>
<sequence>MRALPGHEPDPTFGAGALPEMGPHWGQDQEPSGPCCAVPPQFGHCIVFAPWCVVGTVQDARAGRGAVGGGRGKAVSGSCTTMAAPWNMDYDGGMPAGPYSGGNTGHPSTRA</sequence>
<evidence type="ECO:0000313" key="3">
    <source>
        <dbReference type="Proteomes" id="UP001500707"/>
    </source>
</evidence>
<evidence type="ECO:0000313" key="2">
    <source>
        <dbReference type="EMBL" id="GAA3590753.1"/>
    </source>
</evidence>
<keyword evidence="3" id="KW-1185">Reference proteome</keyword>
<organism evidence="2 3">
    <name type="scientific">Streptomyces osmaniensis</name>
    <dbReference type="NCBI Taxonomy" id="593134"/>
    <lineage>
        <taxon>Bacteria</taxon>
        <taxon>Bacillati</taxon>
        <taxon>Actinomycetota</taxon>
        <taxon>Actinomycetes</taxon>
        <taxon>Kitasatosporales</taxon>
        <taxon>Streptomycetaceae</taxon>
        <taxon>Streptomyces</taxon>
    </lineage>
</organism>
<reference evidence="3" key="1">
    <citation type="journal article" date="2019" name="Int. J. Syst. Evol. Microbiol.">
        <title>The Global Catalogue of Microorganisms (GCM) 10K type strain sequencing project: providing services to taxonomists for standard genome sequencing and annotation.</title>
        <authorList>
            <consortium name="The Broad Institute Genomics Platform"/>
            <consortium name="The Broad Institute Genome Sequencing Center for Infectious Disease"/>
            <person name="Wu L."/>
            <person name="Ma J."/>
        </authorList>
    </citation>
    <scope>NUCLEOTIDE SEQUENCE [LARGE SCALE GENOMIC DNA]</scope>
    <source>
        <strain evidence="3">JCM 17656</strain>
    </source>
</reference>
<accession>A0ABP6YVI7</accession>
<evidence type="ECO:0000256" key="1">
    <source>
        <dbReference type="SAM" id="MobiDB-lite"/>
    </source>
</evidence>